<dbReference type="Proteomes" id="UP000675781">
    <property type="component" value="Unassembled WGS sequence"/>
</dbReference>
<comment type="caution">
    <text evidence="2">The sequence shown here is derived from an EMBL/GenBank/DDBJ whole genome shotgun (WGS) entry which is preliminary data.</text>
</comment>
<organism evidence="2 3">
    <name type="scientific">Actinospica durhamensis</name>
    <dbReference type="NCBI Taxonomy" id="1508375"/>
    <lineage>
        <taxon>Bacteria</taxon>
        <taxon>Bacillati</taxon>
        <taxon>Actinomycetota</taxon>
        <taxon>Actinomycetes</taxon>
        <taxon>Catenulisporales</taxon>
        <taxon>Actinospicaceae</taxon>
        <taxon>Actinospica</taxon>
    </lineage>
</organism>
<feature type="compositionally biased region" description="Gly residues" evidence="1">
    <location>
        <begin position="30"/>
        <end position="39"/>
    </location>
</feature>
<dbReference type="EMBL" id="JAGSOG010000509">
    <property type="protein sequence ID" value="MBR7839611.1"/>
    <property type="molecule type" value="Genomic_DNA"/>
</dbReference>
<reference evidence="2" key="1">
    <citation type="submission" date="2021-04" db="EMBL/GenBank/DDBJ databases">
        <title>Genome based classification of Actinospica acidithermotolerans sp. nov., an actinobacterium isolated from an Indonesian hot spring.</title>
        <authorList>
            <person name="Kusuma A.B."/>
            <person name="Putra K.E."/>
            <person name="Nafisah S."/>
            <person name="Loh J."/>
            <person name="Nouioui I."/>
            <person name="Goodfellow M."/>
        </authorList>
    </citation>
    <scope>NUCLEOTIDE SEQUENCE</scope>
    <source>
        <strain evidence="2">CSCA 57</strain>
    </source>
</reference>
<feature type="non-terminal residue" evidence="2">
    <location>
        <position position="112"/>
    </location>
</feature>
<protein>
    <submittedName>
        <fullName evidence="2">Uncharacterized protein</fullName>
    </submittedName>
</protein>
<keyword evidence="3" id="KW-1185">Reference proteome</keyword>
<feature type="compositionally biased region" description="Polar residues" evidence="1">
    <location>
        <begin position="54"/>
        <end position="77"/>
    </location>
</feature>
<evidence type="ECO:0000256" key="1">
    <source>
        <dbReference type="SAM" id="MobiDB-lite"/>
    </source>
</evidence>
<evidence type="ECO:0000313" key="2">
    <source>
        <dbReference type="EMBL" id="MBR7839611.1"/>
    </source>
</evidence>
<accession>A0A941EYH3</accession>
<name>A0A941EYH3_9ACTN</name>
<sequence>MEGPDPFVSFKFEVKFKFKFAAVRQCDGLEPGGSPGSGTGAFAEPDLGAAPGWSASTRTRPATVGRPSSNWISSNLSGADVRSDQDGIGACATGKGAVAGGCDSGWWRGSWN</sequence>
<proteinExistence type="predicted"/>
<dbReference type="RefSeq" id="WP_212534036.1">
    <property type="nucleotide sequence ID" value="NZ_JAGSOG010000509.1"/>
</dbReference>
<gene>
    <name evidence="2" type="ORF">KDL01_40540</name>
</gene>
<dbReference type="AlphaFoldDB" id="A0A941EYH3"/>
<evidence type="ECO:0000313" key="3">
    <source>
        <dbReference type="Proteomes" id="UP000675781"/>
    </source>
</evidence>
<feature type="region of interest" description="Disordered" evidence="1">
    <location>
        <begin position="29"/>
        <end position="77"/>
    </location>
</feature>